<evidence type="ECO:0000256" key="8">
    <source>
        <dbReference type="ARBA" id="ARBA00039330"/>
    </source>
</evidence>
<dbReference type="AlphaFoldDB" id="A0A4V3SI97"/>
<dbReference type="PANTHER" id="PTHR21576:SF45">
    <property type="entry name" value="TRANSPORTER MCH1-RELATED"/>
    <property type="match status" value="1"/>
</dbReference>
<keyword evidence="5 10" id="KW-0812">Transmembrane</keyword>
<dbReference type="Pfam" id="PF07690">
    <property type="entry name" value="MFS_1"/>
    <property type="match status" value="1"/>
</dbReference>
<feature type="transmembrane region" description="Helical" evidence="10">
    <location>
        <begin position="112"/>
        <end position="131"/>
    </location>
</feature>
<dbReference type="PANTHER" id="PTHR21576">
    <property type="entry name" value="UNCHARACTERIZED NODULIN-LIKE PROTEIN"/>
    <property type="match status" value="1"/>
</dbReference>
<dbReference type="GO" id="GO:0022857">
    <property type="term" value="F:transmembrane transporter activity"/>
    <property type="evidence" value="ECO:0007669"/>
    <property type="project" value="InterPro"/>
</dbReference>
<proteinExistence type="inferred from homology"/>
<evidence type="ECO:0000256" key="3">
    <source>
        <dbReference type="ARBA" id="ARBA00022448"/>
    </source>
</evidence>
<comment type="similarity">
    <text evidence="2">Belongs to the major facilitator superfamily.</text>
</comment>
<dbReference type="InterPro" id="IPR011701">
    <property type="entry name" value="MFS"/>
</dbReference>
<keyword evidence="7 10" id="KW-0472">Membrane</keyword>
<feature type="transmembrane region" description="Helical" evidence="10">
    <location>
        <begin position="388"/>
        <end position="414"/>
    </location>
</feature>
<dbReference type="STRING" id="341454.A0A4V3SI97"/>
<keyword evidence="3" id="KW-0813">Transport</keyword>
<name>A0A4V3SI97_9PEZI</name>
<evidence type="ECO:0000313" key="11">
    <source>
        <dbReference type="EMBL" id="TGZ79244.1"/>
    </source>
</evidence>
<keyword evidence="4" id="KW-0926">Vacuole</keyword>
<evidence type="ECO:0000256" key="1">
    <source>
        <dbReference type="ARBA" id="ARBA00004128"/>
    </source>
</evidence>
<evidence type="ECO:0000256" key="5">
    <source>
        <dbReference type="ARBA" id="ARBA00022692"/>
    </source>
</evidence>
<evidence type="ECO:0000256" key="2">
    <source>
        <dbReference type="ARBA" id="ARBA00008335"/>
    </source>
</evidence>
<feature type="transmembrane region" description="Helical" evidence="10">
    <location>
        <begin position="359"/>
        <end position="382"/>
    </location>
</feature>
<gene>
    <name evidence="11" type="ORF">EX30DRAFT_309043</name>
</gene>
<dbReference type="Proteomes" id="UP000298138">
    <property type="component" value="Unassembled WGS sequence"/>
</dbReference>
<feature type="transmembrane region" description="Helical" evidence="10">
    <location>
        <begin position="421"/>
        <end position="441"/>
    </location>
</feature>
<feature type="transmembrane region" description="Helical" evidence="10">
    <location>
        <begin position="171"/>
        <end position="188"/>
    </location>
</feature>
<keyword evidence="12" id="KW-1185">Reference proteome</keyword>
<evidence type="ECO:0000256" key="4">
    <source>
        <dbReference type="ARBA" id="ARBA00022554"/>
    </source>
</evidence>
<dbReference type="OrthoDB" id="199930at2759"/>
<dbReference type="InParanoid" id="A0A4V3SI97"/>
<comment type="subcellular location">
    <subcellularLocation>
        <location evidence="1">Vacuole membrane</location>
        <topology evidence="1">Multi-pass membrane protein</topology>
    </subcellularLocation>
</comment>
<sequence>MPLTKPPPPSERSPLLVKPQTPSISSSYSDSITGITTYLTPWRQHLTLFTSLTNCLFAGSVLVYSLWAPLFLSRLHYTQMQVNAISSTAEALMYGPVPVFGFICDRYGPDKLSALSSLFFGPGYAIAALAYAGGWSYMFMLVGFGLVGMGTSSMYFSGVTTCAKTFTGRRGLALAAPIAAFGLSSLWMTQLVSRVFVEEDGTLDVEKAFWFFSITLVIVGFLGSIGLRGVREEYEELETEDLTDEEEAALEKGRWINSDTRAFLKDRTMWWFAAGVFLVTGPGEAFINNMGTLITTLRPLPTSLNAPILPPPVSPALHVSLIALTSTFSRLFAGSLSDYLAPSAPTLPPTKPRFSCSRLYILFSFSLLMFLGFFLVATSFIYTHPKLFFLVSSTIGAGYGAVFCLAPTVVSVVWGTKNFGTNWGIVTMTPAVGATVFGSMFSAEYDKHAEGGVCMGSHCASMSFAAMAGCVLVAVAGWWWTWKGQGGWKQRGVVV</sequence>
<evidence type="ECO:0000256" key="9">
    <source>
        <dbReference type="SAM" id="MobiDB-lite"/>
    </source>
</evidence>
<reference evidence="11 12" key="1">
    <citation type="submission" date="2019-04" db="EMBL/GenBank/DDBJ databases">
        <title>Comparative genomics and transcriptomics to analyze fruiting body development in filamentous ascomycetes.</title>
        <authorList>
            <consortium name="DOE Joint Genome Institute"/>
            <person name="Lutkenhaus R."/>
            <person name="Traeger S."/>
            <person name="Breuer J."/>
            <person name="Kuo A."/>
            <person name="Lipzen A."/>
            <person name="Pangilinan J."/>
            <person name="Dilworth D."/>
            <person name="Sandor L."/>
            <person name="Poggeler S."/>
            <person name="Barry K."/>
            <person name="Grigoriev I.V."/>
            <person name="Nowrousian M."/>
        </authorList>
    </citation>
    <scope>NUCLEOTIDE SEQUENCE [LARGE SCALE GENOMIC DNA]</scope>
    <source>
        <strain evidence="11 12">CBS 389.68</strain>
    </source>
</reference>
<feature type="compositionally biased region" description="Pro residues" evidence="9">
    <location>
        <begin position="1"/>
        <end position="11"/>
    </location>
</feature>
<feature type="transmembrane region" description="Helical" evidence="10">
    <location>
        <begin position="48"/>
        <end position="72"/>
    </location>
</feature>
<feature type="transmembrane region" description="Helical" evidence="10">
    <location>
        <begin position="137"/>
        <end position="159"/>
    </location>
</feature>
<evidence type="ECO:0000313" key="12">
    <source>
        <dbReference type="Proteomes" id="UP000298138"/>
    </source>
</evidence>
<evidence type="ECO:0000256" key="10">
    <source>
        <dbReference type="SAM" id="Phobius"/>
    </source>
</evidence>
<dbReference type="InterPro" id="IPR036259">
    <property type="entry name" value="MFS_trans_sf"/>
</dbReference>
<dbReference type="Gene3D" id="1.20.1250.20">
    <property type="entry name" value="MFS general substrate transporter like domains"/>
    <property type="match status" value="1"/>
</dbReference>
<dbReference type="EMBL" id="ML220133">
    <property type="protein sequence ID" value="TGZ79244.1"/>
    <property type="molecule type" value="Genomic_DNA"/>
</dbReference>
<keyword evidence="6 10" id="KW-1133">Transmembrane helix</keyword>
<accession>A0A4V3SI97</accession>
<feature type="transmembrane region" description="Helical" evidence="10">
    <location>
        <begin position="208"/>
        <end position="227"/>
    </location>
</feature>
<protein>
    <recommendedName>
        <fullName evidence="8">Probable transporter MCH1</fullName>
    </recommendedName>
</protein>
<feature type="region of interest" description="Disordered" evidence="9">
    <location>
        <begin position="1"/>
        <end position="28"/>
    </location>
</feature>
<dbReference type="GO" id="GO:0000329">
    <property type="term" value="C:fungal-type vacuole membrane"/>
    <property type="evidence" value="ECO:0007669"/>
    <property type="project" value="TreeGrafter"/>
</dbReference>
<organism evidence="11 12">
    <name type="scientific">Ascodesmis nigricans</name>
    <dbReference type="NCBI Taxonomy" id="341454"/>
    <lineage>
        <taxon>Eukaryota</taxon>
        <taxon>Fungi</taxon>
        <taxon>Dikarya</taxon>
        <taxon>Ascomycota</taxon>
        <taxon>Pezizomycotina</taxon>
        <taxon>Pezizomycetes</taxon>
        <taxon>Pezizales</taxon>
        <taxon>Ascodesmidaceae</taxon>
        <taxon>Ascodesmis</taxon>
    </lineage>
</organism>
<dbReference type="FunCoup" id="A0A4V3SI97">
    <property type="interactions" value="17"/>
</dbReference>
<evidence type="ECO:0000256" key="7">
    <source>
        <dbReference type="ARBA" id="ARBA00023136"/>
    </source>
</evidence>
<evidence type="ECO:0000256" key="6">
    <source>
        <dbReference type="ARBA" id="ARBA00022989"/>
    </source>
</evidence>
<dbReference type="SUPFAM" id="SSF103473">
    <property type="entry name" value="MFS general substrate transporter"/>
    <property type="match status" value="1"/>
</dbReference>
<feature type="transmembrane region" description="Helical" evidence="10">
    <location>
        <begin position="461"/>
        <end position="481"/>
    </location>
</feature>